<name>A0A553WD76_9SPHN</name>
<evidence type="ECO:0000256" key="12">
    <source>
        <dbReference type="ARBA" id="ARBA00032401"/>
    </source>
</evidence>
<gene>
    <name evidence="15" type="primary">hisF</name>
    <name evidence="15" type="ORF">FOM92_12940</name>
</gene>
<keyword evidence="16" id="KW-1185">Reference proteome</keyword>
<dbReference type="InterPro" id="IPR013785">
    <property type="entry name" value="Aldolase_TIM"/>
</dbReference>
<evidence type="ECO:0000256" key="8">
    <source>
        <dbReference type="ARBA" id="ARBA00023239"/>
    </source>
</evidence>
<dbReference type="Proteomes" id="UP000320160">
    <property type="component" value="Unassembled WGS sequence"/>
</dbReference>
<dbReference type="UniPathway" id="UPA00031">
    <property type="reaction ID" value="UER00010"/>
</dbReference>
<evidence type="ECO:0000256" key="10">
    <source>
        <dbReference type="ARBA" id="ARBA00030264"/>
    </source>
</evidence>
<evidence type="ECO:0000256" key="6">
    <source>
        <dbReference type="ARBA" id="ARBA00022605"/>
    </source>
</evidence>
<dbReference type="InterPro" id="IPR004651">
    <property type="entry name" value="HisF"/>
</dbReference>
<evidence type="ECO:0000256" key="4">
    <source>
        <dbReference type="ARBA" id="ARBA00012809"/>
    </source>
</evidence>
<comment type="caution">
    <text evidence="15">The sequence shown here is derived from an EMBL/GenBank/DDBJ whole genome shotgun (WGS) entry which is preliminary data.</text>
</comment>
<comment type="subunit">
    <text evidence="3">Heterodimer of HisH and HisF.</text>
</comment>
<comment type="catalytic activity">
    <reaction evidence="13">
        <text>5-[(5-phospho-1-deoxy-D-ribulos-1-ylimino)methylamino]-1-(5-phospho-beta-D-ribosyl)imidazole-4-carboxamide + L-glutamine = D-erythro-1-(imidazol-4-yl)glycerol 3-phosphate + 5-amino-1-(5-phospho-beta-D-ribosyl)imidazole-4-carboxamide + L-glutamate + H(+)</text>
        <dbReference type="Rhea" id="RHEA:24793"/>
        <dbReference type="ChEBI" id="CHEBI:15378"/>
        <dbReference type="ChEBI" id="CHEBI:29985"/>
        <dbReference type="ChEBI" id="CHEBI:58278"/>
        <dbReference type="ChEBI" id="CHEBI:58359"/>
        <dbReference type="ChEBI" id="CHEBI:58475"/>
        <dbReference type="ChEBI" id="CHEBI:58525"/>
        <dbReference type="EC" id="4.3.2.10"/>
    </reaction>
</comment>
<evidence type="ECO:0000313" key="15">
    <source>
        <dbReference type="EMBL" id="TSB02639.1"/>
    </source>
</evidence>
<keyword evidence="8 15" id="KW-0456">Lyase</keyword>
<dbReference type="PANTHER" id="PTHR21235">
    <property type="entry name" value="IMIDAZOLE GLYCEROL PHOSPHATE SYNTHASE SUBUNIT HISF/H IGP SYNTHASE SUBUNIT HISF/H"/>
    <property type="match status" value="1"/>
</dbReference>
<protein>
    <recommendedName>
        <fullName evidence="5">Imidazole glycerol phosphate synthase subunit HisF</fullName>
        <ecNumber evidence="4">4.3.2.10</ecNumber>
    </recommendedName>
    <alternativeName>
        <fullName evidence="10">IGP synthase cyclase subunit</fullName>
    </alternativeName>
    <alternativeName>
        <fullName evidence="11">IGP synthase subunit HisF</fullName>
    </alternativeName>
    <alternativeName>
        <fullName evidence="12">ImGP synthase subunit HisF</fullName>
    </alternativeName>
</protein>
<evidence type="ECO:0000256" key="9">
    <source>
        <dbReference type="ARBA" id="ARBA00025475"/>
    </source>
</evidence>
<dbReference type="SUPFAM" id="SSF51366">
    <property type="entry name" value="Ribulose-phoshate binding barrel"/>
    <property type="match status" value="1"/>
</dbReference>
<dbReference type="EMBL" id="VKKU01000002">
    <property type="protein sequence ID" value="TSB02639.1"/>
    <property type="molecule type" value="Genomic_DNA"/>
</dbReference>
<dbReference type="InterPro" id="IPR050064">
    <property type="entry name" value="IGPS_HisA/HisF"/>
</dbReference>
<dbReference type="Gene3D" id="3.20.20.70">
    <property type="entry name" value="Aldolase class I"/>
    <property type="match status" value="1"/>
</dbReference>
<dbReference type="EC" id="4.3.2.10" evidence="4"/>
<comment type="function">
    <text evidence="9">IGPS catalyzes the conversion of PRFAR and glutamine to IGP, AICAR and glutamate. The HisF subunit catalyzes the cyclization activity that produces IGP and AICAR from PRFAR using the ammonia provided by the HisH subunit.</text>
</comment>
<dbReference type="InterPro" id="IPR011060">
    <property type="entry name" value="RibuloseP-bd_barrel"/>
</dbReference>
<evidence type="ECO:0000256" key="3">
    <source>
        <dbReference type="ARBA" id="ARBA00011152"/>
    </source>
</evidence>
<comment type="similarity">
    <text evidence="2 14">Belongs to the HisA/HisF family.</text>
</comment>
<reference evidence="15 16" key="1">
    <citation type="submission" date="2019-07" db="EMBL/GenBank/DDBJ databases">
        <authorList>
            <person name="Park M."/>
        </authorList>
    </citation>
    <scope>NUCLEOTIDE SEQUENCE [LARGE SCALE GENOMIC DNA]</scope>
    <source>
        <strain evidence="15 16">KCTC32445</strain>
    </source>
</reference>
<dbReference type="PANTHER" id="PTHR21235:SF2">
    <property type="entry name" value="IMIDAZOLE GLYCEROL PHOSPHATE SYNTHASE HISHF"/>
    <property type="match status" value="1"/>
</dbReference>
<dbReference type="NCBIfam" id="NF038364">
    <property type="entry name" value="AglZ_HisF2_fam"/>
    <property type="match status" value="1"/>
</dbReference>
<dbReference type="Pfam" id="PF00977">
    <property type="entry name" value="His_biosynth"/>
    <property type="match status" value="1"/>
</dbReference>
<dbReference type="AlphaFoldDB" id="A0A553WD76"/>
<evidence type="ECO:0000256" key="14">
    <source>
        <dbReference type="RuleBase" id="RU003657"/>
    </source>
</evidence>
<organism evidence="15 16">
    <name type="scientific">Sphingorhabdus contaminans</name>
    <dbReference type="NCBI Taxonomy" id="1343899"/>
    <lineage>
        <taxon>Bacteria</taxon>
        <taxon>Pseudomonadati</taxon>
        <taxon>Pseudomonadota</taxon>
        <taxon>Alphaproteobacteria</taxon>
        <taxon>Sphingomonadales</taxon>
        <taxon>Sphingomonadaceae</taxon>
        <taxon>Sphingorhabdus</taxon>
    </lineage>
</organism>
<dbReference type="InterPro" id="IPR006062">
    <property type="entry name" value="His_biosynth"/>
</dbReference>
<evidence type="ECO:0000256" key="1">
    <source>
        <dbReference type="ARBA" id="ARBA00005091"/>
    </source>
</evidence>
<sequence>MLRHRVIPCLLLKNRGLVKTSRFKDEIYIGDPINAIRIFNDKEVDELVLLDIAATREEREPDFEFLEEIASECFMPLAYGGGVTKIEHFHTLLRLGVEKIIVNTALHSNPEMIREAASIFGSQAIIASIDVKRRLFGNRDVMIKSGTKSVGLKPLEAALNAQNLGVGEILLTSIDHEGEMMGYDLHLIELISQAVSIPVIASGGAGSIEHFRQAVQQGGASAVSAGSMFVFYGKHKAVLISYPEYSALEEALQES</sequence>
<evidence type="ECO:0000256" key="7">
    <source>
        <dbReference type="ARBA" id="ARBA00023102"/>
    </source>
</evidence>
<accession>A0A553WD76</accession>
<keyword evidence="6 14" id="KW-0028">Amino-acid biosynthesis</keyword>
<evidence type="ECO:0000256" key="5">
    <source>
        <dbReference type="ARBA" id="ARBA00016318"/>
    </source>
</evidence>
<evidence type="ECO:0000256" key="2">
    <source>
        <dbReference type="ARBA" id="ARBA00009667"/>
    </source>
</evidence>
<dbReference type="CDD" id="cd04731">
    <property type="entry name" value="HisF"/>
    <property type="match status" value="1"/>
</dbReference>
<dbReference type="OrthoDB" id="9781903at2"/>
<keyword evidence="7 14" id="KW-0368">Histidine biosynthesis</keyword>
<dbReference type="GO" id="GO:0000105">
    <property type="term" value="P:L-histidine biosynthetic process"/>
    <property type="evidence" value="ECO:0007669"/>
    <property type="project" value="UniProtKB-UniPathway"/>
</dbReference>
<dbReference type="GO" id="GO:0000107">
    <property type="term" value="F:imidazoleglycerol-phosphate synthase activity"/>
    <property type="evidence" value="ECO:0007669"/>
    <property type="project" value="InterPro"/>
</dbReference>
<comment type="pathway">
    <text evidence="1">Amino-acid biosynthesis; L-histidine biosynthesis; L-histidine from 5-phospho-alpha-D-ribose 1-diphosphate: step 5/9.</text>
</comment>
<dbReference type="GO" id="GO:0016829">
    <property type="term" value="F:lyase activity"/>
    <property type="evidence" value="ECO:0007669"/>
    <property type="project" value="UniProtKB-KW"/>
</dbReference>
<evidence type="ECO:0000256" key="13">
    <source>
        <dbReference type="ARBA" id="ARBA00047838"/>
    </source>
</evidence>
<proteinExistence type="inferred from homology"/>
<evidence type="ECO:0000313" key="16">
    <source>
        <dbReference type="Proteomes" id="UP000320160"/>
    </source>
</evidence>
<evidence type="ECO:0000256" key="11">
    <source>
        <dbReference type="ARBA" id="ARBA00031409"/>
    </source>
</evidence>